<reference evidence="1 2" key="1">
    <citation type="journal article" date="2021" name="Plant Biotechnol. J.">
        <title>Multi-omics assisted identification of the key and species-specific regulatory components of drought-tolerant mechanisms in Gossypium stocksii.</title>
        <authorList>
            <person name="Yu D."/>
            <person name="Ke L."/>
            <person name="Zhang D."/>
            <person name="Wu Y."/>
            <person name="Sun Y."/>
            <person name="Mei J."/>
            <person name="Sun J."/>
            <person name="Sun Y."/>
        </authorList>
    </citation>
    <scope>NUCLEOTIDE SEQUENCE [LARGE SCALE GENOMIC DNA]</scope>
    <source>
        <strain evidence="2">cv. E1</strain>
        <tissue evidence="1">Leaf</tissue>
    </source>
</reference>
<dbReference type="EMBL" id="JAIQCV010000005">
    <property type="protein sequence ID" value="KAH1097583.1"/>
    <property type="molecule type" value="Genomic_DNA"/>
</dbReference>
<evidence type="ECO:0000313" key="1">
    <source>
        <dbReference type="EMBL" id="KAH1097583.1"/>
    </source>
</evidence>
<dbReference type="AlphaFoldDB" id="A0A9D3VVG6"/>
<sequence length="126" mass="13930">MESDGDRGFEGEEISLLAKELIHLTVKSSLVESNGHSLQDCKAIQPAEKDKVRKDPPFSLALKTESNLIGRESVKLNALSKKLQSQWSYVGTVEESMEVQSQRKGIMATIPELQAESRMVAVEEGQ</sequence>
<organism evidence="1 2">
    <name type="scientific">Gossypium stocksii</name>
    <dbReference type="NCBI Taxonomy" id="47602"/>
    <lineage>
        <taxon>Eukaryota</taxon>
        <taxon>Viridiplantae</taxon>
        <taxon>Streptophyta</taxon>
        <taxon>Embryophyta</taxon>
        <taxon>Tracheophyta</taxon>
        <taxon>Spermatophyta</taxon>
        <taxon>Magnoliopsida</taxon>
        <taxon>eudicotyledons</taxon>
        <taxon>Gunneridae</taxon>
        <taxon>Pentapetalae</taxon>
        <taxon>rosids</taxon>
        <taxon>malvids</taxon>
        <taxon>Malvales</taxon>
        <taxon>Malvaceae</taxon>
        <taxon>Malvoideae</taxon>
        <taxon>Gossypium</taxon>
    </lineage>
</organism>
<proteinExistence type="predicted"/>
<gene>
    <name evidence="1" type="ORF">J1N35_014504</name>
</gene>
<evidence type="ECO:0000313" key="2">
    <source>
        <dbReference type="Proteomes" id="UP000828251"/>
    </source>
</evidence>
<name>A0A9D3VVG6_9ROSI</name>
<dbReference type="OrthoDB" id="1001521at2759"/>
<comment type="caution">
    <text evidence="1">The sequence shown here is derived from an EMBL/GenBank/DDBJ whole genome shotgun (WGS) entry which is preliminary data.</text>
</comment>
<keyword evidence="2" id="KW-1185">Reference proteome</keyword>
<dbReference type="Proteomes" id="UP000828251">
    <property type="component" value="Unassembled WGS sequence"/>
</dbReference>
<protein>
    <submittedName>
        <fullName evidence="1">Uncharacterized protein</fullName>
    </submittedName>
</protein>
<accession>A0A9D3VVG6</accession>